<protein>
    <recommendedName>
        <fullName evidence="4">Rad50/SbcC-type AAA domain-containing protein</fullName>
    </recommendedName>
</protein>
<evidence type="ECO:0000313" key="3">
    <source>
        <dbReference type="EMBL" id="CUV11887.1"/>
    </source>
</evidence>
<proteinExistence type="predicted"/>
<sequence>MGIVLTSLSVHGPDREVAEVTFHQKRRLIRGPSETGKSYIYDCLWYMLGGDDLPGTFPLAQGYQEFRLRFTARGDEYEVCRGLSGGGATIYWRPDGSTEAQGFEPLDEDLGKLLVKLSGAGGKQILRNHSKRGAVTGDDLRHWSLWSQSDIPAKQPSVGLGHSASKREASFHLFLTGSDDSGIQLRKSQTDAERARGELQAAETALARIQAAMPADLKREEVADALERVDTTLSAMASQYDARASVLKELRREIADTSEGLRKVESDRNHAQSMIGRFELLDKKYTNDLARLGGTSEGVAFFQELPAVDCPLCGTPAESQVDPSDLRPAAPSHYRKAIAAEVEKIRALRVGLLAALQHERGRYQGFKAGAEKFARDLGVLQGREAKVLRDTRVEFSADPKTLALRRSELAAQLSNFDEIRHLGVEIDRLKNATVRKRITVTRESGTFGREVANLAKELLSTWGFSSIENIALDDEACDLRIDDRARLSYGAGVRGLYLSSLAVAFMEHALEKGHPHLGLVVLDSPLKTYADPESSEEQEVPPATVIDRFYEWMSTWSGRGQILVLENEPIKPETAVALEPITFTRVRGKGRYGFYPLRDGVSRGPIADEAQAHEDGAERNGLRNELNEEGDPEKGTTS</sequence>
<accession>A0A0S4TQV9</accession>
<dbReference type="AlphaFoldDB" id="A0A0S4TQV9"/>
<reference evidence="3" key="1">
    <citation type="submission" date="2015-10" db="EMBL/GenBank/DDBJ databases">
        <authorList>
            <person name="Gilbert D.G."/>
        </authorList>
    </citation>
    <scope>NUCLEOTIDE SEQUENCE</scope>
    <source>
        <strain evidence="3">Phyl III-seqv23</strain>
    </source>
</reference>
<gene>
    <name evidence="3" type="ORF">RUN39_v1_260034</name>
</gene>
<feature type="coiled-coil region" evidence="1">
    <location>
        <begin position="185"/>
        <end position="212"/>
    </location>
</feature>
<keyword evidence="1" id="KW-0175">Coiled coil</keyword>
<evidence type="ECO:0000256" key="1">
    <source>
        <dbReference type="SAM" id="Coils"/>
    </source>
</evidence>
<organism evidence="3">
    <name type="scientific">Ralstonia solanacearum</name>
    <name type="common">Pseudomonas solanacearum</name>
    <dbReference type="NCBI Taxonomy" id="305"/>
    <lineage>
        <taxon>Bacteria</taxon>
        <taxon>Pseudomonadati</taxon>
        <taxon>Pseudomonadota</taxon>
        <taxon>Betaproteobacteria</taxon>
        <taxon>Burkholderiales</taxon>
        <taxon>Burkholderiaceae</taxon>
        <taxon>Ralstonia</taxon>
        <taxon>Ralstonia solanacearum species complex</taxon>
    </lineage>
</organism>
<evidence type="ECO:0000256" key="2">
    <source>
        <dbReference type="SAM" id="MobiDB-lite"/>
    </source>
</evidence>
<dbReference type="EMBL" id="LN899819">
    <property type="protein sequence ID" value="CUV11887.1"/>
    <property type="molecule type" value="Genomic_DNA"/>
</dbReference>
<dbReference type="InterPro" id="IPR027417">
    <property type="entry name" value="P-loop_NTPase"/>
</dbReference>
<dbReference type="Gene3D" id="3.40.50.300">
    <property type="entry name" value="P-loop containing nucleotide triphosphate hydrolases"/>
    <property type="match status" value="1"/>
</dbReference>
<evidence type="ECO:0008006" key="4">
    <source>
        <dbReference type="Google" id="ProtNLM"/>
    </source>
</evidence>
<feature type="compositionally biased region" description="Basic and acidic residues" evidence="2">
    <location>
        <begin position="611"/>
        <end position="626"/>
    </location>
</feature>
<feature type="region of interest" description="Disordered" evidence="2">
    <location>
        <begin position="611"/>
        <end position="638"/>
    </location>
</feature>
<name>A0A0S4TQV9_RALSL</name>